<gene>
    <name evidence="1" type="ORF">K504DRAFT_522277</name>
</gene>
<keyword evidence="2" id="KW-1185">Reference proteome</keyword>
<name>A0A6G1KIS6_9PLEO</name>
<sequence>MFVILSANHPYTSSTSSGYTLVPECLSASLTITDSDANVVQYSYPRKGLSAPNPNHACRIRTSSETYTRQAGFFLGNQCKKARDIYDVSDIYIDEYSHRTKEAYVKWSPVAKYHAKQTAGFISKWAGRAWNWASPRIKRHLQAGFEYTQTDEFWDGVASTQKKIWKGICYVIKKTPHVVKTVATACKLLYKRLCTLAKTLAA</sequence>
<proteinExistence type="predicted"/>
<dbReference type="EMBL" id="MU005766">
    <property type="protein sequence ID" value="KAF2712806.1"/>
    <property type="molecule type" value="Genomic_DNA"/>
</dbReference>
<dbReference type="AlphaFoldDB" id="A0A6G1KIS6"/>
<protein>
    <submittedName>
        <fullName evidence="1">Uncharacterized protein</fullName>
    </submittedName>
</protein>
<evidence type="ECO:0000313" key="2">
    <source>
        <dbReference type="Proteomes" id="UP000799428"/>
    </source>
</evidence>
<accession>A0A6G1KIS6</accession>
<dbReference type="Proteomes" id="UP000799428">
    <property type="component" value="Unassembled WGS sequence"/>
</dbReference>
<evidence type="ECO:0000313" key="1">
    <source>
        <dbReference type="EMBL" id="KAF2712806.1"/>
    </source>
</evidence>
<organism evidence="1 2">
    <name type="scientific">Pleomassaria siparia CBS 279.74</name>
    <dbReference type="NCBI Taxonomy" id="1314801"/>
    <lineage>
        <taxon>Eukaryota</taxon>
        <taxon>Fungi</taxon>
        <taxon>Dikarya</taxon>
        <taxon>Ascomycota</taxon>
        <taxon>Pezizomycotina</taxon>
        <taxon>Dothideomycetes</taxon>
        <taxon>Pleosporomycetidae</taxon>
        <taxon>Pleosporales</taxon>
        <taxon>Pleomassariaceae</taxon>
        <taxon>Pleomassaria</taxon>
    </lineage>
</organism>
<reference evidence="1" key="1">
    <citation type="journal article" date="2020" name="Stud. Mycol.">
        <title>101 Dothideomycetes genomes: a test case for predicting lifestyles and emergence of pathogens.</title>
        <authorList>
            <person name="Haridas S."/>
            <person name="Albert R."/>
            <person name="Binder M."/>
            <person name="Bloem J."/>
            <person name="Labutti K."/>
            <person name="Salamov A."/>
            <person name="Andreopoulos B."/>
            <person name="Baker S."/>
            <person name="Barry K."/>
            <person name="Bills G."/>
            <person name="Bluhm B."/>
            <person name="Cannon C."/>
            <person name="Castanera R."/>
            <person name="Culley D."/>
            <person name="Daum C."/>
            <person name="Ezra D."/>
            <person name="Gonzalez J."/>
            <person name="Henrissat B."/>
            <person name="Kuo A."/>
            <person name="Liang C."/>
            <person name="Lipzen A."/>
            <person name="Lutzoni F."/>
            <person name="Magnuson J."/>
            <person name="Mondo S."/>
            <person name="Nolan M."/>
            <person name="Ohm R."/>
            <person name="Pangilinan J."/>
            <person name="Park H.-J."/>
            <person name="Ramirez L."/>
            <person name="Alfaro M."/>
            <person name="Sun H."/>
            <person name="Tritt A."/>
            <person name="Yoshinaga Y."/>
            <person name="Zwiers L.-H."/>
            <person name="Turgeon B."/>
            <person name="Goodwin S."/>
            <person name="Spatafora J."/>
            <person name="Crous P."/>
            <person name="Grigoriev I."/>
        </authorList>
    </citation>
    <scope>NUCLEOTIDE SEQUENCE</scope>
    <source>
        <strain evidence="1">CBS 279.74</strain>
    </source>
</reference>